<proteinExistence type="predicted"/>
<sequence length="59" mass="6857">FVMIGTVISACVWPAGYFPNYSRVFKDNWQEPARNCYSILCKEISDDKVIFSITAIWFD</sequence>
<comment type="caution">
    <text evidence="1">The sequence shown here is derived from an EMBL/GenBank/DDBJ whole genome shotgun (WGS) entry which is preliminary data.</text>
</comment>
<protein>
    <submittedName>
        <fullName evidence="1">Uncharacterized protein</fullName>
    </submittedName>
</protein>
<evidence type="ECO:0000313" key="2">
    <source>
        <dbReference type="Proteomes" id="UP001434883"/>
    </source>
</evidence>
<feature type="non-terminal residue" evidence="1">
    <location>
        <position position="1"/>
    </location>
</feature>
<feature type="non-terminal residue" evidence="1">
    <location>
        <position position="59"/>
    </location>
</feature>
<dbReference type="Proteomes" id="UP001434883">
    <property type="component" value="Unassembled WGS sequence"/>
</dbReference>
<name>A0ABV0Q9C7_9TELE</name>
<accession>A0ABV0Q9C7</accession>
<evidence type="ECO:0000313" key="1">
    <source>
        <dbReference type="EMBL" id="MEQ2192401.1"/>
    </source>
</evidence>
<keyword evidence="2" id="KW-1185">Reference proteome</keyword>
<reference evidence="1 2" key="1">
    <citation type="submission" date="2021-06" db="EMBL/GenBank/DDBJ databases">
        <authorList>
            <person name="Palmer J.M."/>
        </authorList>
    </citation>
    <scope>NUCLEOTIDE SEQUENCE [LARGE SCALE GENOMIC DNA]</scope>
    <source>
        <strain evidence="1 2">XC_2019</strain>
        <tissue evidence="1">Muscle</tissue>
    </source>
</reference>
<dbReference type="EMBL" id="JAHRIN010002392">
    <property type="protein sequence ID" value="MEQ2192401.1"/>
    <property type="molecule type" value="Genomic_DNA"/>
</dbReference>
<organism evidence="1 2">
    <name type="scientific">Xenoophorus captivus</name>
    <dbReference type="NCBI Taxonomy" id="1517983"/>
    <lineage>
        <taxon>Eukaryota</taxon>
        <taxon>Metazoa</taxon>
        <taxon>Chordata</taxon>
        <taxon>Craniata</taxon>
        <taxon>Vertebrata</taxon>
        <taxon>Euteleostomi</taxon>
        <taxon>Actinopterygii</taxon>
        <taxon>Neopterygii</taxon>
        <taxon>Teleostei</taxon>
        <taxon>Neoteleostei</taxon>
        <taxon>Acanthomorphata</taxon>
        <taxon>Ovalentaria</taxon>
        <taxon>Atherinomorphae</taxon>
        <taxon>Cyprinodontiformes</taxon>
        <taxon>Goodeidae</taxon>
        <taxon>Xenoophorus</taxon>
    </lineage>
</organism>
<gene>
    <name evidence="1" type="ORF">XENOCAPTIV_011129</name>
</gene>